<comment type="function">
    <text evidence="1">Is involved in generating a small heat-stable compound (Nod), an acylated oligomer of N-acetylglucosamine, that stimulates mitosis in various plant protoplasts.</text>
</comment>
<dbReference type="Pfam" id="PF01522">
    <property type="entry name" value="Polysacc_deac_1"/>
    <property type="match status" value="1"/>
</dbReference>
<dbReference type="PROSITE" id="PS51677">
    <property type="entry name" value="NODB"/>
    <property type="match status" value="1"/>
</dbReference>
<reference evidence="7" key="1">
    <citation type="submission" date="2022-08" db="EMBL/GenBank/DDBJ databases">
        <title>Complete Genome Sequences of 2 Bosea sp. soil isolates.</title>
        <authorList>
            <person name="Alvarez Arevalo M."/>
            <person name="Sterndorff E.B."/>
            <person name="Faurdal D."/>
            <person name="Joergensen T.S."/>
            <person name="Weber T."/>
        </authorList>
    </citation>
    <scope>NUCLEOTIDE SEQUENCE</scope>
    <source>
        <strain evidence="7">NBC_00436</strain>
    </source>
</reference>
<evidence type="ECO:0000313" key="7">
    <source>
        <dbReference type="EMBL" id="UZF89725.1"/>
    </source>
</evidence>
<dbReference type="SUPFAM" id="SSF88713">
    <property type="entry name" value="Glycoside hydrolase/deacetylase"/>
    <property type="match status" value="1"/>
</dbReference>
<keyword evidence="4" id="KW-0732">Signal</keyword>
<dbReference type="InterPro" id="IPR011330">
    <property type="entry name" value="Glyco_hydro/deAcase_b/a-brl"/>
</dbReference>
<dbReference type="PANTHER" id="PTHR34216">
    <property type="match status" value="1"/>
</dbReference>
<evidence type="ECO:0000256" key="2">
    <source>
        <dbReference type="ARBA" id="ARBA00010973"/>
    </source>
</evidence>
<name>A0A9E8CNX2_9HYPH</name>
<sequence length="350" mass="38986">MNGRHRAIAAAFRMMAATGADRWSRGFAQGRGVILTLHHVREAERRCFAPNALLDITPDFLDRALRLIRAEGYDIVSLQEALARLRNPKPGRFFVVLTFDDGYRDNVEEAWPILAKHEAPWTLFVTPGFADRTARLWWLELEEAIRTLPRIDIALPDGRFTARTETDAEMARAFAKLYWRLRRGPEAILLSTISALMAQAGIDPAALVERECLPWDTLRALSGAPGVTVGAHTLTHPMLAKHDAHFARREIVESKQRLEAELGIPIRHFAYPVGDPGSAGPRDFALAAEAGFESAVTTRPGHLLPEHAAHLHALPRVSLNGLHQNEAALRAMLSGLPFWLRNRGRKLDVA</sequence>
<evidence type="ECO:0000256" key="5">
    <source>
        <dbReference type="ARBA" id="ARBA00032976"/>
    </source>
</evidence>
<comment type="similarity">
    <text evidence="2">Belongs to the polysaccharide deacetylase family.</text>
</comment>
<gene>
    <name evidence="7" type="ORF">NWE54_05465</name>
</gene>
<dbReference type="InterPro" id="IPR002509">
    <property type="entry name" value="NODB_dom"/>
</dbReference>
<evidence type="ECO:0000259" key="6">
    <source>
        <dbReference type="PROSITE" id="PS51677"/>
    </source>
</evidence>
<dbReference type="GO" id="GO:0005975">
    <property type="term" value="P:carbohydrate metabolic process"/>
    <property type="evidence" value="ECO:0007669"/>
    <property type="project" value="InterPro"/>
</dbReference>
<dbReference type="InterPro" id="IPR051398">
    <property type="entry name" value="Polysacch_Deacetylase"/>
</dbReference>
<protein>
    <recommendedName>
        <fullName evidence="3">Chitooligosaccharide deacetylase</fullName>
    </recommendedName>
    <alternativeName>
        <fullName evidence="5">Nodulation protein B</fullName>
    </alternativeName>
</protein>
<evidence type="ECO:0000256" key="1">
    <source>
        <dbReference type="ARBA" id="ARBA00003236"/>
    </source>
</evidence>
<dbReference type="EMBL" id="CP102774">
    <property type="protein sequence ID" value="UZF89725.1"/>
    <property type="molecule type" value="Genomic_DNA"/>
</dbReference>
<feature type="domain" description="NodB homology" evidence="6">
    <location>
        <begin position="93"/>
        <end position="350"/>
    </location>
</feature>
<accession>A0A9E8CNX2</accession>
<dbReference type="CDD" id="cd10968">
    <property type="entry name" value="CE4_Mlr8448_like_5s"/>
    <property type="match status" value="1"/>
</dbReference>
<evidence type="ECO:0000256" key="4">
    <source>
        <dbReference type="ARBA" id="ARBA00022729"/>
    </source>
</evidence>
<proteinExistence type="inferred from homology"/>
<dbReference type="AlphaFoldDB" id="A0A9E8CNX2"/>
<organism evidence="7">
    <name type="scientific">Bosea sp. NBC_00436</name>
    <dbReference type="NCBI Taxonomy" id="2969620"/>
    <lineage>
        <taxon>Bacteria</taxon>
        <taxon>Pseudomonadati</taxon>
        <taxon>Pseudomonadota</taxon>
        <taxon>Alphaproteobacteria</taxon>
        <taxon>Hyphomicrobiales</taxon>
        <taxon>Boseaceae</taxon>
        <taxon>Bosea</taxon>
    </lineage>
</organism>
<dbReference type="GO" id="GO:0016810">
    <property type="term" value="F:hydrolase activity, acting on carbon-nitrogen (but not peptide) bonds"/>
    <property type="evidence" value="ECO:0007669"/>
    <property type="project" value="InterPro"/>
</dbReference>
<dbReference type="Gene3D" id="3.20.20.370">
    <property type="entry name" value="Glycoside hydrolase/deacetylase"/>
    <property type="match status" value="1"/>
</dbReference>
<evidence type="ECO:0000256" key="3">
    <source>
        <dbReference type="ARBA" id="ARBA00020071"/>
    </source>
</evidence>
<dbReference type="PANTHER" id="PTHR34216:SF7">
    <property type="entry name" value="POLY-BETA-1,6-N-ACETYL-D-GLUCOSAMINE N-DEACETYLASE"/>
    <property type="match status" value="1"/>
</dbReference>